<accession>A0A231H837</accession>
<dbReference type="AlphaFoldDB" id="A0A231H837"/>
<keyword evidence="3" id="KW-1185">Reference proteome</keyword>
<evidence type="ECO:0000313" key="3">
    <source>
        <dbReference type="Proteomes" id="UP000215506"/>
    </source>
</evidence>
<evidence type="ECO:0000313" key="2">
    <source>
        <dbReference type="EMBL" id="OXR45041.1"/>
    </source>
</evidence>
<dbReference type="InterPro" id="IPR029068">
    <property type="entry name" value="Glyas_Bleomycin-R_OHBP_Dase"/>
</dbReference>
<dbReference type="Proteomes" id="UP000215506">
    <property type="component" value="Unassembled WGS sequence"/>
</dbReference>
<dbReference type="InterPro" id="IPR004360">
    <property type="entry name" value="Glyas_Fos-R_dOase_dom"/>
</dbReference>
<organism evidence="2 3">
    <name type="scientific">Nocardia cerradoensis</name>
    <dbReference type="NCBI Taxonomy" id="85688"/>
    <lineage>
        <taxon>Bacteria</taxon>
        <taxon>Bacillati</taxon>
        <taxon>Actinomycetota</taxon>
        <taxon>Actinomycetes</taxon>
        <taxon>Mycobacteriales</taxon>
        <taxon>Nocardiaceae</taxon>
        <taxon>Nocardia</taxon>
    </lineage>
</organism>
<name>A0A231H837_9NOCA</name>
<dbReference type="EMBL" id="NGAF01000005">
    <property type="protein sequence ID" value="OXR45041.1"/>
    <property type="molecule type" value="Genomic_DNA"/>
</dbReference>
<protein>
    <recommendedName>
        <fullName evidence="1">VOC domain-containing protein</fullName>
    </recommendedName>
</protein>
<dbReference type="RefSeq" id="WP_094025601.1">
    <property type="nucleotide sequence ID" value="NZ_NGAF01000005.1"/>
</dbReference>
<gene>
    <name evidence="2" type="ORF">B7C42_02998</name>
</gene>
<dbReference type="SUPFAM" id="SSF54593">
    <property type="entry name" value="Glyoxalase/Bleomycin resistance protein/Dihydroxybiphenyl dioxygenase"/>
    <property type="match status" value="1"/>
</dbReference>
<dbReference type="Gene3D" id="3.10.180.10">
    <property type="entry name" value="2,3-Dihydroxybiphenyl 1,2-Dioxygenase, domain 1"/>
    <property type="match status" value="1"/>
</dbReference>
<feature type="domain" description="VOC" evidence="1">
    <location>
        <begin position="6"/>
        <end position="123"/>
    </location>
</feature>
<dbReference type="PROSITE" id="PS51819">
    <property type="entry name" value="VOC"/>
    <property type="match status" value="1"/>
</dbReference>
<comment type="caution">
    <text evidence="2">The sequence shown here is derived from an EMBL/GenBank/DDBJ whole genome shotgun (WGS) entry which is preliminary data.</text>
</comment>
<evidence type="ECO:0000259" key="1">
    <source>
        <dbReference type="PROSITE" id="PS51819"/>
    </source>
</evidence>
<proteinExistence type="predicted"/>
<dbReference type="InterPro" id="IPR037523">
    <property type="entry name" value="VOC_core"/>
</dbReference>
<reference evidence="2 3" key="1">
    <citation type="submission" date="2017-07" db="EMBL/GenBank/DDBJ databases">
        <title>First draft Genome Sequence of Nocardia cerradoensis isolated from human infection.</title>
        <authorList>
            <person name="Carrasco G."/>
        </authorList>
    </citation>
    <scope>NUCLEOTIDE SEQUENCE [LARGE SCALE GENOMIC DNA]</scope>
    <source>
        <strain evidence="2 3">CNM20130759</strain>
    </source>
</reference>
<sequence length="124" mass="12844">MPTVTGPDFIALQVRDVEAAAEFYETHLGLRRAPASPPGAVVFDTAPVSFAVRTPLPGVDLDAVAPRPGAGVALWLHAGDAQHVHDHLAAAGVSILAAPVDGPFGRTFTFADPDGYAVTVHDRA</sequence>
<dbReference type="Pfam" id="PF00903">
    <property type="entry name" value="Glyoxalase"/>
    <property type="match status" value="1"/>
</dbReference>